<accession>M1DWV8</accession>
<keyword evidence="3" id="KW-1185">Reference proteome</keyword>
<dbReference type="AlphaFoldDB" id="M1DWV8"/>
<dbReference type="Gramene" id="PGSC0003DMT400095696">
    <property type="protein sequence ID" value="PGSC0003DMT400095696"/>
    <property type="gene ID" value="PGSC0003DMG400045267"/>
</dbReference>
<protein>
    <submittedName>
        <fullName evidence="2">Uncharacterized protein</fullName>
    </submittedName>
</protein>
<dbReference type="Proteomes" id="UP000011115">
    <property type="component" value="Unassembled WGS sequence"/>
</dbReference>
<evidence type="ECO:0000313" key="2">
    <source>
        <dbReference type="EnsemblPlants" id="PGSC0003DMT400095696"/>
    </source>
</evidence>
<dbReference type="InParanoid" id="M1DWV8"/>
<feature type="region of interest" description="Disordered" evidence="1">
    <location>
        <begin position="87"/>
        <end position="116"/>
    </location>
</feature>
<name>M1DWV8_SOLTU</name>
<dbReference type="HOGENOM" id="CLU_1889475_0_0_1"/>
<dbReference type="EnsemblPlants" id="PGSC0003DMT400095696">
    <property type="protein sequence ID" value="PGSC0003DMT400095696"/>
    <property type="gene ID" value="PGSC0003DMG400045267"/>
</dbReference>
<dbReference type="PaxDb" id="4113-PGSC0003DMT400095696"/>
<proteinExistence type="predicted"/>
<evidence type="ECO:0000256" key="1">
    <source>
        <dbReference type="SAM" id="MobiDB-lite"/>
    </source>
</evidence>
<sequence>MPVTEHTLFYYHYFTPFKRTLSDIYCQLVLKGILTPIRRDDGTVDPIGIEIWKPCPSHDTVDHNIGMCLGYLELVCVDKLANHPYFTRSKAPKDSFPGQNSQKRKSAMGDNSDDNGLTEVVVAQPSIVEQNELIM</sequence>
<organism evidence="2 3">
    <name type="scientific">Solanum tuberosum</name>
    <name type="common">Potato</name>
    <dbReference type="NCBI Taxonomy" id="4113"/>
    <lineage>
        <taxon>Eukaryota</taxon>
        <taxon>Viridiplantae</taxon>
        <taxon>Streptophyta</taxon>
        <taxon>Embryophyta</taxon>
        <taxon>Tracheophyta</taxon>
        <taxon>Spermatophyta</taxon>
        <taxon>Magnoliopsida</taxon>
        <taxon>eudicotyledons</taxon>
        <taxon>Gunneridae</taxon>
        <taxon>Pentapetalae</taxon>
        <taxon>asterids</taxon>
        <taxon>lamiids</taxon>
        <taxon>Solanales</taxon>
        <taxon>Solanaceae</taxon>
        <taxon>Solanoideae</taxon>
        <taxon>Solaneae</taxon>
        <taxon>Solanum</taxon>
    </lineage>
</organism>
<reference evidence="2" key="2">
    <citation type="submission" date="2015-06" db="UniProtKB">
        <authorList>
            <consortium name="EnsemblPlants"/>
        </authorList>
    </citation>
    <scope>IDENTIFICATION</scope>
    <source>
        <strain evidence="2">DM1-3 516 R44</strain>
    </source>
</reference>
<reference evidence="3" key="1">
    <citation type="journal article" date="2011" name="Nature">
        <title>Genome sequence and analysis of the tuber crop potato.</title>
        <authorList>
            <consortium name="The Potato Genome Sequencing Consortium"/>
        </authorList>
    </citation>
    <scope>NUCLEOTIDE SEQUENCE [LARGE SCALE GENOMIC DNA]</scope>
    <source>
        <strain evidence="3">cv. DM1-3 516 R44</strain>
    </source>
</reference>
<evidence type="ECO:0000313" key="3">
    <source>
        <dbReference type="Proteomes" id="UP000011115"/>
    </source>
</evidence>